<dbReference type="NCBIfam" id="TIGR01720">
    <property type="entry name" value="NRPS-para261"/>
    <property type="match status" value="1"/>
</dbReference>
<dbReference type="InterPro" id="IPR010060">
    <property type="entry name" value="NRPS_synth"/>
</dbReference>
<evidence type="ECO:0000256" key="1">
    <source>
        <dbReference type="ARBA" id="ARBA00001957"/>
    </source>
</evidence>
<dbReference type="Pfam" id="PF00668">
    <property type="entry name" value="Condensation"/>
    <property type="match status" value="3"/>
</dbReference>
<evidence type="ECO:0000313" key="8">
    <source>
        <dbReference type="EMBL" id="BAH53134.1"/>
    </source>
</evidence>
<dbReference type="HOGENOM" id="CLU_000022_0_0_11"/>
<comment type="cofactor">
    <cofactor evidence="1">
        <name>pantetheine 4'-phosphate</name>
        <dbReference type="ChEBI" id="CHEBI:47942"/>
    </cofactor>
</comment>
<dbReference type="OrthoDB" id="4501954at2"/>
<dbReference type="InterPro" id="IPR023213">
    <property type="entry name" value="CAT-like_dom_sf"/>
</dbReference>
<dbReference type="Pfam" id="PF00501">
    <property type="entry name" value="AMP-binding"/>
    <property type="match status" value="2"/>
</dbReference>
<dbReference type="FunFam" id="1.10.1200.10:FF:000016">
    <property type="entry name" value="Non-ribosomal peptide synthase"/>
    <property type="match status" value="1"/>
</dbReference>
<dbReference type="SUPFAM" id="SSF56801">
    <property type="entry name" value="Acetyl-CoA synthetase-like"/>
    <property type="match status" value="2"/>
</dbReference>
<dbReference type="NCBIfam" id="TIGR01733">
    <property type="entry name" value="AA-adenyl-dom"/>
    <property type="match status" value="2"/>
</dbReference>
<dbReference type="Proteomes" id="UP000002212">
    <property type="component" value="Chromosome"/>
</dbReference>
<dbReference type="InterPro" id="IPR010071">
    <property type="entry name" value="AA_adenyl_dom"/>
</dbReference>
<protein>
    <submittedName>
        <fullName evidence="8">Non-ribosomal peptide synthetase</fullName>
    </submittedName>
</protein>
<dbReference type="GO" id="GO:0043041">
    <property type="term" value="P:amino acid activation for nonribosomal peptide biosynthetic process"/>
    <property type="evidence" value="ECO:0007669"/>
    <property type="project" value="TreeGrafter"/>
</dbReference>
<dbReference type="PROSITE" id="PS00012">
    <property type="entry name" value="PHOSPHOPANTETHEINE"/>
    <property type="match status" value="1"/>
</dbReference>
<dbReference type="InterPro" id="IPR045851">
    <property type="entry name" value="AMP-bd_C_sf"/>
</dbReference>
<feature type="domain" description="Carrier" evidence="7">
    <location>
        <begin position="995"/>
        <end position="1070"/>
    </location>
</feature>
<comment type="similarity">
    <text evidence="2">Belongs to the ATP-dependent AMP-binding enzyme family.</text>
</comment>
<evidence type="ECO:0000256" key="4">
    <source>
        <dbReference type="ARBA" id="ARBA00022553"/>
    </source>
</evidence>
<dbReference type="FunFam" id="3.30.300.30:FF:000010">
    <property type="entry name" value="Enterobactin synthetase component F"/>
    <property type="match status" value="2"/>
</dbReference>
<dbReference type="PROSITE" id="PS00455">
    <property type="entry name" value="AMP_BINDING"/>
    <property type="match status" value="2"/>
</dbReference>
<name>C1AT70_RHOOB</name>
<sequence length="2609" mass="276492">MSTAAVPLTRAQSGVWFAQQLTPDNPVFNTAECIELRGSVDLAAAARAVRGAADDAEVLTAGFGVEADGTVFQYPGARPLAEPVRVDLSHSADPWAAAQQWMADDVAGVIDPLTDPCVRAALLVLADDWVVVYLCVHHLVIDAYGFGLFSRRIAERYTADLRGDDVPASKFTPVGPVVQEELDYRDTAEFAADREFWSGYLSDVDEAVLLGADSENPSDGSGGIARRSRAVRWTLTADQQRGLSAVGKAMSASWGDVVTATVVAYLRAATGRSDLTIGFPVMNRLGSASMGVPMSAVNVVPLRLQPTAAHTLGDLIGDVRSAVAECRAHYRYRGEDIQRDLRLPAGSRGVIGPSINVKPFGDRLLFGDIRGGVHSVARGPLQDFMVTVRPLDAVGGLEVWVDADADTFTESDLGVHTDRLRRLFAAVAALPDGDPAIPLARLPILSDAELQRVLHDWNASDLPVPPGLTLVDLFHAVVDRDPDAQAVVDADTTLTYGELEARVGRLARHLLSHGLGRHRRVAVALPRSVDTIVALFGALEAGATCIPLDPDHPAERLGHVLAETAPGCILTGGDATSRIAGIAAAAGLPAPVVLDDAALTATLAALPGHRLSDLERGRRIHDLETAYIIHTSGSTGRPKGVEVPHRGAVNLFHSHRHHVFSRACTAAGKSRLRVGHVWSFSFDASWGPHLWMLGGHSLRIVDEVTQRDPDQLAVLALAEGWDFVELSPSQLEQVIDADLFPAGTVPTVGFGGDAVTGRLWEQLRSRHGEAFNFYGPTEGTVDVLVAAVADSATPVIGRPVANLRAYVLDHGLAPVPPGVDGELYVTGPGVVRGYLGAPGLTAGRFVANPFPGGESRMYRTGDVVRWVPDADGNSAQIVYRGRGDNQVKIRGFRVELGEVESALTRLPGVTRAVAVARTDSSGVSQLVAYLLVDEDAEAAVFDVAAARAQVGQWLPAYMVPSAFTVLDALPLTSNGKLDRKALPDPDFGSLVTSRPPSTELEAGLCDVVAGVLGLPSVGIDDDFFLLGGHSLSAAKVIARARDRLGVELSIRTVFDNPTVVAMAAQCAQDAAGPGRPLLVPVARTEMMPLSFGQQRLWFQFRLEGPSPTYNVPVTMRLHGTVDDTALRGALADLLARHETLRTVLTDVDGVGRQRVLADVAAPLVVEDVTAAELDGRLVAAARHGFDLETEIPIRLRLLRVSPEESVLLLLVHHIASDELSTPILLRDLGAAYETRTGGRTAPPAPLPVQYADFAVWQRNLLGDPADPDSLSARQIGYWSDRLAGLPEELTLPVDRSRAPVATFAGAHVEHTLSLGTVTALRARAREAGATMFMLVHTAVAVALSGSGAGEDIPIGTPTAGRPSTELDELVGFFVNMVVLRTDLSGDPTLAELLGRVRATDLAAYAHQDVSFDRLVEALNPERSAARHPLFQVLVQHQAPPPISLFEEFSPEVSFVSNDTAMFDLTFDVIDEPDGSMRVRVDYARDLFDAATADALAARTVRVFEALAADPGVRMSAVELLSAQERSWLRRGGTDTAGPEVAQGLTVVAGDGAVTLDVLFARQVARTPDAPALVGAERELTFAELDRRANRIARHLIDGGVGPESVVALMLPRGIPVIVSILAVWKAGGAYLPLDPDYPAERLAYMRDDAKPAVVLDQATFDAWAASEVGDAPIAPHERRGSAIADNAAYLIYTSGSTGQPKGVVVPHRGVAALLATQHERTVGDASVERLRVLLTYSPAFDSSVDPLLSMLGGHTLHLLESELLADSAGIVDYVRRHRIDAVDCVPLLMSELLADGLIDPAHHRPRVLAVGGEAVPADLWTALGDAAAHGIRSRNMYGPTEATVDAAVADILPGARPTIGTPVTGGRAYVLDRRLRAVPPGVPGELYVGGPGVTRGYLRRPGLSASRYVADPYGGPGERLYRTGDLVRWSADRTLEYLGRADDQVKIRGFRVELGEIEQVLALHPGVDAAVVVAREDDPGRKRLVAYAVGRGLDAEVLRAHVAAALPDYMVPAATVLLDELPVTPNGKVDRKALPAPDFSALGTSREAATDLERRLCAVVAEILRLDTVGPDDDFFVLGGDSIVSIQLVSKARAAGLRFTARDVFEHKTVAGLVRVLEIDAAEVDEAGLEASAVGRIPATPIVHDLLERGGPYTRFAQSRLLTAPAGLTAEALAAAAQRVLDVHDMLRARFDGTEFDVPPVGAVRAADVVSRVDVAGLGSAERERVVAEATERAYAALDPETGAMVRVVFFDAGGGAGGRVLMVIHHLVVDGVSWRILVPDLAAACAGEPISRAGTPFRLWSAGLTEAAAGRAGERPLWQRATADGAHRARLASGPLDPRRDTIDATARIQVEVPPKVTEALLTTVPERFHAKVDDVLLTALALTAARHGGGAVPVDLEGHGREEQAVPGADLARTVGWFTTLYPVLLDAQGIDLDDAYAGGAAAGDALKRVKEQLREIPDSGIGFGMLKYLHPDGAAGAGGSTAPEIGFNYLGRFTLGETDGGDWSTAPEGAALGGATDAAMPVSHAMEIGALTEESDGGPVLRATWGYSPSVLSETLVTELAEGWVAALTALAGHAGLETAGGYTPSDLTLGELDQSEIDEFELEFQ</sequence>
<dbReference type="GO" id="GO:0031177">
    <property type="term" value="F:phosphopantetheine binding"/>
    <property type="evidence" value="ECO:0007669"/>
    <property type="project" value="InterPro"/>
</dbReference>
<dbReference type="RefSeq" id="WP_015888646.1">
    <property type="nucleotide sequence ID" value="NC_012522.1"/>
</dbReference>
<dbReference type="GO" id="GO:0072330">
    <property type="term" value="P:monocarboxylic acid biosynthetic process"/>
    <property type="evidence" value="ECO:0007669"/>
    <property type="project" value="UniProtKB-ARBA"/>
</dbReference>
<dbReference type="InterPro" id="IPR000873">
    <property type="entry name" value="AMP-dep_synth/lig_dom"/>
</dbReference>
<dbReference type="PANTHER" id="PTHR45527:SF1">
    <property type="entry name" value="FATTY ACID SYNTHASE"/>
    <property type="match status" value="1"/>
</dbReference>
<evidence type="ECO:0000256" key="3">
    <source>
        <dbReference type="ARBA" id="ARBA00022450"/>
    </source>
</evidence>
<dbReference type="UniPathway" id="UPA00011"/>
<dbReference type="SUPFAM" id="SSF47336">
    <property type="entry name" value="ACP-like"/>
    <property type="match status" value="2"/>
</dbReference>
<dbReference type="InterPro" id="IPR009081">
    <property type="entry name" value="PP-bd_ACP"/>
</dbReference>
<dbReference type="Gene3D" id="3.30.300.30">
    <property type="match status" value="2"/>
</dbReference>
<dbReference type="PROSITE" id="PS50075">
    <property type="entry name" value="CARRIER"/>
    <property type="match status" value="2"/>
</dbReference>
<dbReference type="KEGG" id="rop:ROP_48870"/>
<dbReference type="CDD" id="cd19540">
    <property type="entry name" value="LCL_NRPS-like"/>
    <property type="match status" value="1"/>
</dbReference>
<dbReference type="Gene3D" id="2.30.38.10">
    <property type="entry name" value="Luciferase, Domain 3"/>
    <property type="match status" value="2"/>
</dbReference>
<dbReference type="GO" id="GO:0003824">
    <property type="term" value="F:catalytic activity"/>
    <property type="evidence" value="ECO:0007669"/>
    <property type="project" value="InterPro"/>
</dbReference>
<evidence type="ECO:0000313" key="9">
    <source>
        <dbReference type="Proteomes" id="UP000002212"/>
    </source>
</evidence>
<reference evidence="8 9" key="1">
    <citation type="submission" date="2009-03" db="EMBL/GenBank/DDBJ databases">
        <title>Comparison of the complete genome sequences of Rhodococcus erythropolis PR4 and Rhodococcus opacus B4.</title>
        <authorList>
            <person name="Takarada H."/>
            <person name="Sekine M."/>
            <person name="Hosoyama A."/>
            <person name="Yamada R."/>
            <person name="Fujisawa T."/>
            <person name="Omata S."/>
            <person name="Shimizu A."/>
            <person name="Tsukatani N."/>
            <person name="Tanikawa S."/>
            <person name="Fujita N."/>
            <person name="Harayama S."/>
        </authorList>
    </citation>
    <scope>NUCLEOTIDE SEQUENCE [LARGE SCALE GENOMIC DNA]</scope>
    <source>
        <strain evidence="8 9">B4</strain>
    </source>
</reference>
<dbReference type="InterPro" id="IPR006162">
    <property type="entry name" value="Ppantetheine_attach_site"/>
</dbReference>
<dbReference type="STRING" id="632772.ROP_48870"/>
<organism evidence="8 9">
    <name type="scientific">Rhodococcus opacus (strain B4)</name>
    <dbReference type="NCBI Taxonomy" id="632772"/>
    <lineage>
        <taxon>Bacteria</taxon>
        <taxon>Bacillati</taxon>
        <taxon>Actinomycetota</taxon>
        <taxon>Actinomycetes</taxon>
        <taxon>Mycobacteriales</taxon>
        <taxon>Nocardiaceae</taxon>
        <taxon>Rhodococcus</taxon>
    </lineage>
</organism>
<dbReference type="GO" id="GO:0005737">
    <property type="term" value="C:cytoplasm"/>
    <property type="evidence" value="ECO:0007669"/>
    <property type="project" value="TreeGrafter"/>
</dbReference>
<dbReference type="Gene3D" id="3.40.50.980">
    <property type="match status" value="4"/>
</dbReference>
<dbReference type="InterPro" id="IPR036736">
    <property type="entry name" value="ACP-like_sf"/>
</dbReference>
<feature type="domain" description="Carrier" evidence="7">
    <location>
        <begin position="2047"/>
        <end position="2121"/>
    </location>
</feature>
<dbReference type="FunFam" id="1.10.1200.10:FF:000005">
    <property type="entry name" value="Nonribosomal peptide synthetase 1"/>
    <property type="match status" value="1"/>
</dbReference>
<dbReference type="InterPro" id="IPR020806">
    <property type="entry name" value="PKS_PP-bd"/>
</dbReference>
<dbReference type="Pfam" id="PF13193">
    <property type="entry name" value="AMP-binding_C"/>
    <property type="match status" value="2"/>
</dbReference>
<dbReference type="Gene3D" id="1.10.1200.10">
    <property type="entry name" value="ACP-like"/>
    <property type="match status" value="2"/>
</dbReference>
<dbReference type="GO" id="GO:0044550">
    <property type="term" value="P:secondary metabolite biosynthetic process"/>
    <property type="evidence" value="ECO:0007669"/>
    <property type="project" value="TreeGrafter"/>
</dbReference>
<keyword evidence="4" id="KW-0597">Phosphoprotein</keyword>
<accession>C1AT70</accession>
<evidence type="ECO:0000259" key="7">
    <source>
        <dbReference type="PROSITE" id="PS50075"/>
    </source>
</evidence>
<keyword evidence="6" id="KW-0045">Antibiotic biosynthesis</keyword>
<dbReference type="PANTHER" id="PTHR45527">
    <property type="entry name" value="NONRIBOSOMAL PEPTIDE SYNTHETASE"/>
    <property type="match status" value="1"/>
</dbReference>
<dbReference type="CDD" id="cd05930">
    <property type="entry name" value="A_NRPS"/>
    <property type="match status" value="2"/>
</dbReference>
<dbReference type="Pfam" id="PF00550">
    <property type="entry name" value="PP-binding"/>
    <property type="match status" value="2"/>
</dbReference>
<gene>
    <name evidence="8" type="ordered locus">ROP_48870</name>
</gene>
<dbReference type="FunFam" id="3.40.50.980:FF:000001">
    <property type="entry name" value="Non-ribosomal peptide synthetase"/>
    <property type="match status" value="1"/>
</dbReference>
<dbReference type="InterPro" id="IPR001242">
    <property type="entry name" value="Condensation_dom"/>
</dbReference>
<dbReference type="GO" id="GO:0008610">
    <property type="term" value="P:lipid biosynthetic process"/>
    <property type="evidence" value="ECO:0007669"/>
    <property type="project" value="UniProtKB-ARBA"/>
</dbReference>
<dbReference type="PATRIC" id="fig|632772.20.peg.5107"/>
<evidence type="ECO:0000256" key="2">
    <source>
        <dbReference type="ARBA" id="ARBA00006432"/>
    </source>
</evidence>
<dbReference type="Gene3D" id="3.30.559.10">
    <property type="entry name" value="Chloramphenicol acetyltransferase-like domain"/>
    <property type="match status" value="3"/>
</dbReference>
<evidence type="ECO:0000256" key="6">
    <source>
        <dbReference type="ARBA" id="ARBA00023194"/>
    </source>
</evidence>
<keyword evidence="3" id="KW-0596">Phosphopantetheine</keyword>
<dbReference type="InterPro" id="IPR020845">
    <property type="entry name" value="AMP-binding_CS"/>
</dbReference>
<dbReference type="Gene3D" id="3.30.559.30">
    <property type="entry name" value="Nonribosomal peptide synthetase, condensation domain"/>
    <property type="match status" value="3"/>
</dbReference>
<dbReference type="GO" id="GO:0017000">
    <property type="term" value="P:antibiotic biosynthetic process"/>
    <property type="evidence" value="ECO:0007669"/>
    <property type="project" value="UniProtKB-KW"/>
</dbReference>
<proteinExistence type="inferred from homology"/>
<evidence type="ECO:0000256" key="5">
    <source>
        <dbReference type="ARBA" id="ARBA00022737"/>
    </source>
</evidence>
<dbReference type="SUPFAM" id="SSF52777">
    <property type="entry name" value="CoA-dependent acyltransferases"/>
    <property type="match status" value="6"/>
</dbReference>
<dbReference type="EMBL" id="AP011115">
    <property type="protein sequence ID" value="BAH53134.1"/>
    <property type="molecule type" value="Genomic_DNA"/>
</dbReference>
<keyword evidence="5" id="KW-0677">Repeat</keyword>
<dbReference type="InterPro" id="IPR025110">
    <property type="entry name" value="AMP-bd_C"/>
</dbReference>
<dbReference type="SMART" id="SM00823">
    <property type="entry name" value="PKS_PP"/>
    <property type="match status" value="2"/>
</dbReference>